<keyword evidence="3" id="KW-1185">Reference proteome</keyword>
<evidence type="ECO:0000313" key="2">
    <source>
        <dbReference type="EMBL" id="MER6904988.1"/>
    </source>
</evidence>
<dbReference type="InterPro" id="IPR027417">
    <property type="entry name" value="P-loop_NTPase"/>
</dbReference>
<accession>A0ABV1VER3</accession>
<proteinExistence type="predicted"/>
<dbReference type="Pfam" id="PF13614">
    <property type="entry name" value="AAA_31"/>
    <property type="match status" value="1"/>
</dbReference>
<dbReference type="EMBL" id="JBEPCV010000012">
    <property type="protein sequence ID" value="MER6904988.1"/>
    <property type="molecule type" value="Genomic_DNA"/>
</dbReference>
<feature type="domain" description="AAA" evidence="1">
    <location>
        <begin position="4"/>
        <end position="186"/>
    </location>
</feature>
<dbReference type="SUPFAM" id="SSF52540">
    <property type="entry name" value="P-loop containing nucleoside triphosphate hydrolases"/>
    <property type="match status" value="1"/>
</dbReference>
<gene>
    <name evidence="2" type="ORF">ABT322_14615</name>
</gene>
<sequence>MSTVFVFASQKGGVGKTTTTVNVGASLASSGARTLLIDLELQGQLGVSLGAFAKKPADIGSALLDYIDAEDSGDLESMASLQSRMIDRSNLLKEFDTAGSLHVIGSVMGVTDRARTEIAKRGWEATPALRKLLDSVRDDFDFVLIDTPPSADALSSVALAAADYVVAVCNPRLATADGARVVRNNTLRVPERTDGRCVPRFLGTVLNEARPPSKRTEEADDVDTYLAKWDLKVFENQIRTSDQISASYGVSRPIVIDEPSYAASRWYEDLTQELIDRVRGGES</sequence>
<dbReference type="PANTHER" id="PTHR13696:SF99">
    <property type="entry name" value="COBYRINIC ACID AC-DIAMIDE SYNTHASE"/>
    <property type="match status" value="1"/>
</dbReference>
<dbReference type="InterPro" id="IPR050678">
    <property type="entry name" value="DNA_Partitioning_ATPase"/>
</dbReference>
<dbReference type="RefSeq" id="WP_350716600.1">
    <property type="nucleotide sequence ID" value="NZ_JBEPCO010000005.1"/>
</dbReference>
<name>A0ABV1VER3_9ACTN</name>
<reference evidence="2 3" key="1">
    <citation type="submission" date="2024-06" db="EMBL/GenBank/DDBJ databases">
        <title>The Natural Products Discovery Center: Release of the First 8490 Sequenced Strains for Exploring Actinobacteria Biosynthetic Diversity.</title>
        <authorList>
            <person name="Kalkreuter E."/>
            <person name="Kautsar S.A."/>
            <person name="Yang D."/>
            <person name="Bader C.D."/>
            <person name="Teijaro C.N."/>
            <person name="Fluegel L."/>
            <person name="Davis C.M."/>
            <person name="Simpson J.R."/>
            <person name="Lauterbach L."/>
            <person name="Steele A.D."/>
            <person name="Gui C."/>
            <person name="Meng S."/>
            <person name="Li G."/>
            <person name="Viehrig K."/>
            <person name="Ye F."/>
            <person name="Su P."/>
            <person name="Kiefer A.F."/>
            <person name="Nichols A."/>
            <person name="Cepeda A.J."/>
            <person name="Yan W."/>
            <person name="Fan B."/>
            <person name="Jiang Y."/>
            <person name="Adhikari A."/>
            <person name="Zheng C.-J."/>
            <person name="Schuster L."/>
            <person name="Cowan T.M."/>
            <person name="Smanski M.J."/>
            <person name="Chevrette M.G."/>
            <person name="De Carvalho L.P.S."/>
            <person name="Shen B."/>
        </authorList>
    </citation>
    <scope>NUCLEOTIDE SEQUENCE [LARGE SCALE GENOMIC DNA]</scope>
    <source>
        <strain evidence="2 3">NPDC000632</strain>
    </source>
</reference>
<dbReference type="InterPro" id="IPR025669">
    <property type="entry name" value="AAA_dom"/>
</dbReference>
<evidence type="ECO:0000313" key="3">
    <source>
        <dbReference type="Proteomes" id="UP001490330"/>
    </source>
</evidence>
<dbReference type="PANTHER" id="PTHR13696">
    <property type="entry name" value="P-LOOP CONTAINING NUCLEOSIDE TRIPHOSPHATE HYDROLASE"/>
    <property type="match status" value="1"/>
</dbReference>
<dbReference type="Proteomes" id="UP001490330">
    <property type="component" value="Unassembled WGS sequence"/>
</dbReference>
<evidence type="ECO:0000259" key="1">
    <source>
        <dbReference type="Pfam" id="PF13614"/>
    </source>
</evidence>
<organism evidence="2 3">
    <name type="scientific">Streptomyces flaveolus</name>
    <dbReference type="NCBI Taxonomy" id="67297"/>
    <lineage>
        <taxon>Bacteria</taxon>
        <taxon>Bacillati</taxon>
        <taxon>Actinomycetota</taxon>
        <taxon>Actinomycetes</taxon>
        <taxon>Kitasatosporales</taxon>
        <taxon>Streptomycetaceae</taxon>
        <taxon>Streptomyces</taxon>
    </lineage>
</organism>
<comment type="caution">
    <text evidence="2">The sequence shown here is derived from an EMBL/GenBank/DDBJ whole genome shotgun (WGS) entry which is preliminary data.</text>
</comment>
<protein>
    <submittedName>
        <fullName evidence="2">ParA family protein</fullName>
    </submittedName>
</protein>
<dbReference type="Gene3D" id="3.40.50.300">
    <property type="entry name" value="P-loop containing nucleotide triphosphate hydrolases"/>
    <property type="match status" value="1"/>
</dbReference>